<evidence type="ECO:0000256" key="4">
    <source>
        <dbReference type="ARBA" id="ARBA00022734"/>
    </source>
</evidence>
<dbReference type="InterPro" id="IPR016187">
    <property type="entry name" value="CTDL_fold"/>
</dbReference>
<dbReference type="Pfam" id="PF00059">
    <property type="entry name" value="Lectin_C"/>
    <property type="match status" value="1"/>
</dbReference>
<dbReference type="CDD" id="cd00037">
    <property type="entry name" value="CLECT"/>
    <property type="match status" value="1"/>
</dbReference>
<comment type="subcellular location">
    <subcellularLocation>
        <location evidence="1">Secreted</location>
    </subcellularLocation>
</comment>
<dbReference type="GO" id="GO:0008083">
    <property type="term" value="F:growth factor activity"/>
    <property type="evidence" value="ECO:0007669"/>
    <property type="project" value="TreeGrafter"/>
</dbReference>
<dbReference type="SUPFAM" id="SSF56436">
    <property type="entry name" value="C-type lectin-like"/>
    <property type="match status" value="1"/>
</dbReference>
<dbReference type="InterPro" id="IPR016186">
    <property type="entry name" value="C-type_lectin-like/link_sf"/>
</dbReference>
<dbReference type="Gene3D" id="3.10.100.10">
    <property type="entry name" value="Mannose-Binding Protein A, subunit A"/>
    <property type="match status" value="1"/>
</dbReference>
<evidence type="ECO:0000256" key="2">
    <source>
        <dbReference type="ARBA" id="ARBA00022525"/>
    </source>
</evidence>
<organism evidence="7">
    <name type="scientific">Penaeus monodon</name>
    <name type="common">Giant tiger prawn</name>
    <dbReference type="NCBI Taxonomy" id="6687"/>
    <lineage>
        <taxon>Eukaryota</taxon>
        <taxon>Metazoa</taxon>
        <taxon>Ecdysozoa</taxon>
        <taxon>Arthropoda</taxon>
        <taxon>Crustacea</taxon>
        <taxon>Multicrustacea</taxon>
        <taxon>Malacostraca</taxon>
        <taxon>Eumalacostraca</taxon>
        <taxon>Eucarida</taxon>
        <taxon>Decapoda</taxon>
        <taxon>Dendrobranchiata</taxon>
        <taxon>Penaeoidea</taxon>
        <taxon>Penaeidae</taxon>
        <taxon>Penaeus</taxon>
    </lineage>
</organism>
<dbReference type="OrthoDB" id="441660at2759"/>
<dbReference type="GO" id="GO:0030246">
    <property type="term" value="F:carbohydrate binding"/>
    <property type="evidence" value="ECO:0007669"/>
    <property type="project" value="UniProtKB-KW"/>
</dbReference>
<dbReference type="GO" id="GO:0005615">
    <property type="term" value="C:extracellular space"/>
    <property type="evidence" value="ECO:0007669"/>
    <property type="project" value="TreeGrafter"/>
</dbReference>
<sequence length="239" mass="26134">MALFVLLAAMLAGVAASLPSGLDEKADVSTLQRSLLSPLSSECVNNLAELLLLRQEVKLAEAVEVGRESLSGLNDIGAYLREIRDALTQREAPQEEERTQCTGGFRLVGGKCMLLLLNERKTWGDSRIHCQQIGADLATFQDAGTFAAILDYVKEINGPDKGASVWVGGSDGVVEDVWTWLTGEYMPRGSPFWGTRNNYTPEPSGGTNENCSILYKTDYYYMHDISCTFAAAPLCMKHN</sequence>
<dbReference type="PANTHER" id="PTHR22799:SF1">
    <property type="entry name" value="C-TYPE LECTIN DOMAIN FAMILY 11 MEMBER A"/>
    <property type="match status" value="1"/>
</dbReference>
<evidence type="ECO:0000313" key="7">
    <source>
        <dbReference type="EMBL" id="QJB23288.1"/>
    </source>
</evidence>
<accession>A0A6M3MC81</accession>
<name>A0A6M3MC81_PENMO</name>
<feature type="signal peptide" evidence="5">
    <location>
        <begin position="1"/>
        <end position="16"/>
    </location>
</feature>
<evidence type="ECO:0000259" key="6">
    <source>
        <dbReference type="PROSITE" id="PS50041"/>
    </source>
</evidence>
<dbReference type="AlphaFoldDB" id="A0A6M3MC81"/>
<keyword evidence="3 5" id="KW-0732">Signal</keyword>
<dbReference type="EMBL" id="MK599468">
    <property type="protein sequence ID" value="QJB23288.1"/>
    <property type="molecule type" value="mRNA"/>
</dbReference>
<dbReference type="InterPro" id="IPR001304">
    <property type="entry name" value="C-type_lectin-like"/>
</dbReference>
<feature type="chain" id="PRO_5026909354" evidence="5">
    <location>
        <begin position="17"/>
        <end position="239"/>
    </location>
</feature>
<evidence type="ECO:0000256" key="3">
    <source>
        <dbReference type="ARBA" id="ARBA00022729"/>
    </source>
</evidence>
<protein>
    <submittedName>
        <fullName evidence="7">C-type lectin</fullName>
    </submittedName>
</protein>
<evidence type="ECO:0000256" key="1">
    <source>
        <dbReference type="ARBA" id="ARBA00004613"/>
    </source>
</evidence>
<dbReference type="SMART" id="SM00034">
    <property type="entry name" value="CLECT"/>
    <property type="match status" value="1"/>
</dbReference>
<dbReference type="PROSITE" id="PS50041">
    <property type="entry name" value="C_TYPE_LECTIN_2"/>
    <property type="match status" value="1"/>
</dbReference>
<keyword evidence="4 7" id="KW-0430">Lectin</keyword>
<proteinExistence type="evidence at transcript level"/>
<dbReference type="InterPro" id="IPR051663">
    <property type="entry name" value="CLec_Tetranectin-domain"/>
</dbReference>
<reference evidence="7" key="1">
    <citation type="submission" date="2019-03" db="EMBL/GenBank/DDBJ databases">
        <authorList>
            <person name="Qin Y."/>
        </authorList>
    </citation>
    <scope>NUCLEOTIDE SEQUENCE</scope>
    <source>
        <tissue evidence="7">Hepatopancreas</tissue>
    </source>
</reference>
<keyword evidence="2" id="KW-0964">Secreted</keyword>
<dbReference type="PANTHER" id="PTHR22799">
    <property type="entry name" value="TETRANECTIN-RELATED"/>
    <property type="match status" value="1"/>
</dbReference>
<feature type="domain" description="C-type lectin" evidence="6">
    <location>
        <begin position="108"/>
        <end position="236"/>
    </location>
</feature>
<evidence type="ECO:0000256" key="5">
    <source>
        <dbReference type="SAM" id="SignalP"/>
    </source>
</evidence>